<dbReference type="SUPFAM" id="SSF89000">
    <property type="entry name" value="post-HMGL domain-like"/>
    <property type="match status" value="1"/>
</dbReference>
<feature type="domain" description="Pyruvate carboxyltransferase" evidence="1">
    <location>
        <begin position="4"/>
        <end position="271"/>
    </location>
</feature>
<comment type="caution">
    <text evidence="2">The sequence shown here is derived from an EMBL/GenBank/DDBJ whole genome shotgun (WGS) entry which is preliminary data.</text>
</comment>
<dbReference type="InterPro" id="IPR003379">
    <property type="entry name" value="Carboxylase_cons_dom"/>
</dbReference>
<gene>
    <name evidence="2" type="ORF">ACFOGJ_13005</name>
</gene>
<evidence type="ECO:0000313" key="2">
    <source>
        <dbReference type="EMBL" id="MFC3228157.1"/>
    </source>
</evidence>
<evidence type="ECO:0000259" key="1">
    <source>
        <dbReference type="PROSITE" id="PS50991"/>
    </source>
</evidence>
<dbReference type="SUPFAM" id="SSF51569">
    <property type="entry name" value="Aldolase"/>
    <property type="match status" value="1"/>
</dbReference>
<dbReference type="InterPro" id="IPR013785">
    <property type="entry name" value="Aldolase_TIM"/>
</dbReference>
<dbReference type="PANTHER" id="PTHR43778">
    <property type="entry name" value="PYRUVATE CARBOXYLASE"/>
    <property type="match status" value="1"/>
</dbReference>
<dbReference type="Gene3D" id="3.20.20.70">
    <property type="entry name" value="Aldolase class I"/>
    <property type="match status" value="1"/>
</dbReference>
<protein>
    <recommendedName>
        <fullName evidence="1">Pyruvate carboxyltransferase domain-containing protein</fullName>
    </recommendedName>
</protein>
<dbReference type="EMBL" id="JBHRTR010000028">
    <property type="protein sequence ID" value="MFC3228157.1"/>
    <property type="molecule type" value="Genomic_DNA"/>
</dbReference>
<dbReference type="InterPro" id="IPR000891">
    <property type="entry name" value="PYR_CT"/>
</dbReference>
<keyword evidence="3" id="KW-1185">Reference proteome</keyword>
<reference evidence="3" key="1">
    <citation type="journal article" date="2019" name="Int. J. Syst. Evol. Microbiol.">
        <title>The Global Catalogue of Microorganisms (GCM) 10K type strain sequencing project: providing services to taxonomists for standard genome sequencing and annotation.</title>
        <authorList>
            <consortium name="The Broad Institute Genomics Platform"/>
            <consortium name="The Broad Institute Genome Sequencing Center for Infectious Disease"/>
            <person name="Wu L."/>
            <person name="Ma J."/>
        </authorList>
    </citation>
    <scope>NUCLEOTIDE SEQUENCE [LARGE SCALE GENOMIC DNA]</scope>
    <source>
        <strain evidence="3">KCTC 42964</strain>
    </source>
</reference>
<dbReference type="RefSeq" id="WP_379901008.1">
    <property type="nucleotide sequence ID" value="NZ_JBHRTR010000028.1"/>
</dbReference>
<dbReference type="Pfam" id="PF02436">
    <property type="entry name" value="PYC_OADA"/>
    <property type="match status" value="1"/>
</dbReference>
<dbReference type="PROSITE" id="PS50991">
    <property type="entry name" value="PYR_CT"/>
    <property type="match status" value="1"/>
</dbReference>
<dbReference type="InterPro" id="IPR055268">
    <property type="entry name" value="PCB-like"/>
</dbReference>
<evidence type="ECO:0000313" key="3">
    <source>
        <dbReference type="Proteomes" id="UP001595528"/>
    </source>
</evidence>
<dbReference type="PANTHER" id="PTHR43778:SF2">
    <property type="entry name" value="PYRUVATE CARBOXYLASE, MITOCHONDRIAL"/>
    <property type="match status" value="1"/>
</dbReference>
<name>A0ABV7L0P9_9PROT</name>
<organism evidence="2 3">
    <name type="scientific">Marinibaculum pumilum</name>
    <dbReference type="NCBI Taxonomy" id="1766165"/>
    <lineage>
        <taxon>Bacteria</taxon>
        <taxon>Pseudomonadati</taxon>
        <taxon>Pseudomonadota</taxon>
        <taxon>Alphaproteobacteria</taxon>
        <taxon>Rhodospirillales</taxon>
        <taxon>Rhodospirillaceae</taxon>
        <taxon>Marinibaculum</taxon>
    </lineage>
</organism>
<sequence>MSHVRIVDQTIRDGQQSLWGMRMQAGMCLPVAPLIDRAGYEVVDLVGSSMFEVMVRHAREDPWEGLDLIVQAMPNTPIRGGLRAHGIISMSVTPEALMDLWVKRLCVHGVRSFWIHDTLHADRNIAKMHRRAKVAKEFDAQIVLGLMYCLSPVHTDEYYAERAAVMADSPHVDRLMIYDMAGLLTPERVRSLAPAVKAVTDRLGKGLEIHSHNVTGLAPLVYLEAIAAGVEVIHTAARPLANGASMPSVEMTLGNLRHAGHSHDIDPSVLAPIADHFEAVARAAGFQLGVPNEYDLGVYQHQIPGGMTGTFRNQLKEHGMEERLPQLLEEVARVRQELGYPGLATPYSQLVGTLALMNVLTGKRYASIPDEVLHYAYGWFGAPPVPIDPEVMDRIDAHPRARDVRGTAPPDPGLEEIRAEFGAIDDDELILRALVAAPHIDAMKAAGPVARDYPLVRDPVLARVRDLMGESRAAHVSLSGADFSLTLSRKEGV</sequence>
<dbReference type="Proteomes" id="UP001595528">
    <property type="component" value="Unassembled WGS sequence"/>
</dbReference>
<proteinExistence type="predicted"/>
<accession>A0ABV7L0P9</accession>